<dbReference type="AlphaFoldDB" id="A0AAV9SDV3"/>
<protein>
    <submittedName>
        <fullName evidence="1">Uncharacterized protein</fullName>
    </submittedName>
</protein>
<keyword evidence="2" id="KW-1185">Reference proteome</keyword>
<name>A0AAV9SDV3_9TELE</name>
<reference evidence="1 2" key="1">
    <citation type="submission" date="2021-06" db="EMBL/GenBank/DDBJ databases">
        <authorList>
            <person name="Palmer J.M."/>
        </authorList>
    </citation>
    <scope>NUCLEOTIDE SEQUENCE [LARGE SCALE GENOMIC DNA]</scope>
    <source>
        <strain evidence="1 2">MEX-2019</strain>
        <tissue evidence="1">Muscle</tissue>
    </source>
</reference>
<evidence type="ECO:0000313" key="2">
    <source>
        <dbReference type="Proteomes" id="UP001311232"/>
    </source>
</evidence>
<organism evidence="1 2">
    <name type="scientific">Crenichthys baileyi</name>
    <name type="common">White River springfish</name>
    <dbReference type="NCBI Taxonomy" id="28760"/>
    <lineage>
        <taxon>Eukaryota</taxon>
        <taxon>Metazoa</taxon>
        <taxon>Chordata</taxon>
        <taxon>Craniata</taxon>
        <taxon>Vertebrata</taxon>
        <taxon>Euteleostomi</taxon>
        <taxon>Actinopterygii</taxon>
        <taxon>Neopterygii</taxon>
        <taxon>Teleostei</taxon>
        <taxon>Neoteleostei</taxon>
        <taxon>Acanthomorphata</taxon>
        <taxon>Ovalentaria</taxon>
        <taxon>Atherinomorphae</taxon>
        <taxon>Cyprinodontiformes</taxon>
        <taxon>Goodeidae</taxon>
        <taxon>Crenichthys</taxon>
    </lineage>
</organism>
<sequence>MLLFLVERDAALGAEALMSHKSVNSSLKCSVMQKAIDRPAWSPFFFINLIPNKQIKAAQPFCQLSSCCCQGKVKVLLRSHNKHCARKTQKLWPPLEWPVCGTALHISSCTPTPNISSF</sequence>
<gene>
    <name evidence="1" type="ORF">CRENBAI_013829</name>
</gene>
<accession>A0AAV9SDV3</accession>
<dbReference type="EMBL" id="JAHHUM010000578">
    <property type="protein sequence ID" value="KAK5619444.1"/>
    <property type="molecule type" value="Genomic_DNA"/>
</dbReference>
<dbReference type="Proteomes" id="UP001311232">
    <property type="component" value="Unassembled WGS sequence"/>
</dbReference>
<proteinExistence type="predicted"/>
<evidence type="ECO:0000313" key="1">
    <source>
        <dbReference type="EMBL" id="KAK5619444.1"/>
    </source>
</evidence>
<comment type="caution">
    <text evidence="1">The sequence shown here is derived from an EMBL/GenBank/DDBJ whole genome shotgun (WGS) entry which is preliminary data.</text>
</comment>